<protein>
    <submittedName>
        <fullName evidence="1">Uncharacterized protein</fullName>
    </submittedName>
</protein>
<sequence length="107" mass="12208">MLDFKSFNSSFDFVIGVESAYSDSGEINALAFISQRNGLPFGKEIVLVGKNTQTKVRAFAVDYHLYVMRTDMKTGNTRIFEYYAPHGLLLVEASKIVDWHHQTHIDF</sequence>
<dbReference type="HOGENOM" id="CLU_2206870_0_0_6"/>
<dbReference type="RefSeq" id="WP_004578774.1">
    <property type="nucleotide sequence ID" value="NZ_AP028879.1"/>
</dbReference>
<organism evidence="1 2">
    <name type="scientific">Marinobacter nanhaiticus D15-8W</name>
    <dbReference type="NCBI Taxonomy" id="626887"/>
    <lineage>
        <taxon>Bacteria</taxon>
        <taxon>Pseudomonadati</taxon>
        <taxon>Pseudomonadota</taxon>
        <taxon>Gammaproteobacteria</taxon>
        <taxon>Pseudomonadales</taxon>
        <taxon>Marinobacteraceae</taxon>
        <taxon>Marinobacter</taxon>
    </lineage>
</organism>
<comment type="caution">
    <text evidence="1">The sequence shown here is derived from an EMBL/GenBank/DDBJ whole genome shotgun (WGS) entry which is preliminary data.</text>
</comment>
<dbReference type="AlphaFoldDB" id="N6X114"/>
<proteinExistence type="predicted"/>
<dbReference type="OrthoDB" id="10007018at2"/>
<reference evidence="1 2" key="1">
    <citation type="journal article" date="2013" name="Genome Announc.">
        <title>Genome Sequence of the Polycyclic Aromatic Hydrocarbon-Degrading Bacterium Strain Marinobacter nanhaiticus D15-8WT.</title>
        <authorList>
            <person name="Cui Z."/>
            <person name="Gao W."/>
            <person name="Li Q."/>
            <person name="Xu G."/>
            <person name="Zheng L."/>
        </authorList>
    </citation>
    <scope>NUCLEOTIDE SEQUENCE [LARGE SCALE GENOMIC DNA]</scope>
    <source>
        <strain evidence="1 2">D15-8W</strain>
    </source>
</reference>
<gene>
    <name evidence="1" type="ORF">J057_00614</name>
</gene>
<evidence type="ECO:0000313" key="2">
    <source>
        <dbReference type="Proteomes" id="UP000013165"/>
    </source>
</evidence>
<accession>N6X114</accession>
<keyword evidence="2" id="KW-1185">Reference proteome</keyword>
<evidence type="ECO:0000313" key="1">
    <source>
        <dbReference type="EMBL" id="ENO17122.1"/>
    </source>
</evidence>
<name>N6X114_9GAMM</name>
<dbReference type="EMBL" id="APLQ01000005">
    <property type="protein sequence ID" value="ENO17122.1"/>
    <property type="molecule type" value="Genomic_DNA"/>
</dbReference>
<dbReference type="STRING" id="626887.J057_00614"/>
<dbReference type="Proteomes" id="UP000013165">
    <property type="component" value="Unassembled WGS sequence"/>
</dbReference>